<feature type="domain" description="Protein kinase" evidence="15">
    <location>
        <begin position="1232"/>
        <end position="1511"/>
    </location>
</feature>
<dbReference type="SMART" id="SM00409">
    <property type="entry name" value="IG"/>
    <property type="match status" value="1"/>
</dbReference>
<dbReference type="PROSITE" id="PS01180">
    <property type="entry name" value="CUB"/>
    <property type="match status" value="1"/>
</dbReference>
<evidence type="ECO:0000256" key="7">
    <source>
        <dbReference type="ARBA" id="ARBA00023136"/>
    </source>
</evidence>
<dbReference type="InterPro" id="IPR003599">
    <property type="entry name" value="Ig_sub"/>
</dbReference>
<dbReference type="EMBL" id="CALNXK010000048">
    <property type="protein sequence ID" value="CAH3130586.1"/>
    <property type="molecule type" value="Genomic_DNA"/>
</dbReference>
<dbReference type="InterPro" id="IPR036364">
    <property type="entry name" value="SEA_dom_sf"/>
</dbReference>
<dbReference type="Pfam" id="PF13927">
    <property type="entry name" value="Ig_3"/>
    <property type="match status" value="1"/>
</dbReference>
<dbReference type="Pfam" id="PF17517">
    <property type="entry name" value="IgGFc_binding"/>
    <property type="match status" value="1"/>
</dbReference>
<evidence type="ECO:0000256" key="4">
    <source>
        <dbReference type="ARBA" id="ARBA00022536"/>
    </source>
</evidence>
<evidence type="ECO:0000256" key="3">
    <source>
        <dbReference type="ARBA" id="ARBA00011902"/>
    </source>
</evidence>
<dbReference type="SMART" id="SM00060">
    <property type="entry name" value="FN3"/>
    <property type="match status" value="1"/>
</dbReference>
<dbReference type="PROSITE" id="PS50835">
    <property type="entry name" value="IG_LIKE"/>
    <property type="match status" value="1"/>
</dbReference>
<dbReference type="InterPro" id="IPR000082">
    <property type="entry name" value="SEA_dom"/>
</dbReference>
<evidence type="ECO:0000259" key="18">
    <source>
        <dbReference type="PROSITE" id="PS50853"/>
    </source>
</evidence>
<dbReference type="Gene3D" id="3.30.70.960">
    <property type="entry name" value="SEA domain"/>
    <property type="match status" value="2"/>
</dbReference>
<dbReference type="CDD" id="cd00054">
    <property type="entry name" value="EGF_CA"/>
    <property type="match status" value="1"/>
</dbReference>
<evidence type="ECO:0000259" key="17">
    <source>
        <dbReference type="PROSITE" id="PS50835"/>
    </source>
</evidence>
<dbReference type="SUPFAM" id="SSF56112">
    <property type="entry name" value="Protein kinase-like (PK-like)"/>
    <property type="match status" value="1"/>
</dbReference>
<dbReference type="PRINTS" id="PR00109">
    <property type="entry name" value="TYRKINASE"/>
</dbReference>
<evidence type="ECO:0000256" key="12">
    <source>
        <dbReference type="PROSITE-ProRule" id="PRU10141"/>
    </source>
</evidence>
<dbReference type="Proteomes" id="UP001159405">
    <property type="component" value="Unassembled WGS sequence"/>
</dbReference>
<dbReference type="EC" id="2.7.10.1" evidence="3"/>
<evidence type="ECO:0000256" key="2">
    <source>
        <dbReference type="ARBA" id="ARBA00006692"/>
    </source>
</evidence>
<dbReference type="InterPro" id="IPR007110">
    <property type="entry name" value="Ig-like_dom"/>
</dbReference>
<feature type="binding site" evidence="12">
    <location>
        <position position="1264"/>
    </location>
    <ligand>
        <name>ATP</name>
        <dbReference type="ChEBI" id="CHEBI:30616"/>
    </ligand>
</feature>
<keyword evidence="7 13" id="KW-0472">Membrane</keyword>
<dbReference type="InterPro" id="IPR003598">
    <property type="entry name" value="Ig_sub2"/>
</dbReference>
<dbReference type="InterPro" id="IPR036116">
    <property type="entry name" value="FN3_sf"/>
</dbReference>
<dbReference type="InterPro" id="IPR000859">
    <property type="entry name" value="CUB_dom"/>
</dbReference>
<evidence type="ECO:0000256" key="8">
    <source>
        <dbReference type="ARBA" id="ARBA00023157"/>
    </source>
</evidence>
<feature type="domain" description="Fibronectin type-III" evidence="18">
    <location>
        <begin position="1037"/>
        <end position="1129"/>
    </location>
</feature>
<organism evidence="19 20">
    <name type="scientific">Porites lobata</name>
    <dbReference type="NCBI Taxonomy" id="104759"/>
    <lineage>
        <taxon>Eukaryota</taxon>
        <taxon>Metazoa</taxon>
        <taxon>Cnidaria</taxon>
        <taxon>Anthozoa</taxon>
        <taxon>Hexacorallia</taxon>
        <taxon>Scleractinia</taxon>
        <taxon>Fungiina</taxon>
        <taxon>Poritidae</taxon>
        <taxon>Porites</taxon>
    </lineage>
</organism>
<proteinExistence type="inferred from homology"/>
<evidence type="ECO:0000256" key="5">
    <source>
        <dbReference type="ARBA" id="ARBA00022692"/>
    </source>
</evidence>
<dbReference type="Pfam" id="PF12947">
    <property type="entry name" value="EGF_3"/>
    <property type="match status" value="1"/>
</dbReference>
<dbReference type="InterPro" id="IPR024731">
    <property type="entry name" value="NELL2-like_EGF"/>
</dbReference>
<keyword evidence="12" id="KW-0067">ATP-binding</keyword>
<dbReference type="PANTHER" id="PTHR24416">
    <property type="entry name" value="TYROSINE-PROTEIN KINASE RECEPTOR"/>
    <property type="match status" value="1"/>
</dbReference>
<dbReference type="SMART" id="SM00200">
    <property type="entry name" value="SEA"/>
    <property type="match status" value="2"/>
</dbReference>
<protein>
    <recommendedName>
        <fullName evidence="3">receptor protein-tyrosine kinase</fullName>
        <ecNumber evidence="3">2.7.10.1</ecNumber>
    </recommendedName>
</protein>
<dbReference type="InterPro" id="IPR001245">
    <property type="entry name" value="Ser-Thr/Tyr_kinase_cat_dom"/>
</dbReference>
<feature type="domain" description="SEA" evidence="16">
    <location>
        <begin position="661"/>
        <end position="774"/>
    </location>
</feature>
<dbReference type="PROSITE" id="PS50853">
    <property type="entry name" value="FN3"/>
    <property type="match status" value="1"/>
</dbReference>
<accession>A0ABN8P1T4</accession>
<evidence type="ECO:0000256" key="11">
    <source>
        <dbReference type="PROSITE-ProRule" id="PRU00059"/>
    </source>
</evidence>
<dbReference type="InterPro" id="IPR011009">
    <property type="entry name" value="Kinase-like_dom_sf"/>
</dbReference>
<dbReference type="SUPFAM" id="SSF48726">
    <property type="entry name" value="Immunoglobulin"/>
    <property type="match status" value="1"/>
</dbReference>
<dbReference type="SMART" id="SM00219">
    <property type="entry name" value="TyrKc"/>
    <property type="match status" value="1"/>
</dbReference>
<name>A0ABN8P1T4_9CNID</name>
<dbReference type="InterPro" id="IPR000719">
    <property type="entry name" value="Prot_kinase_dom"/>
</dbReference>
<dbReference type="CDD" id="cd00063">
    <property type="entry name" value="FN3"/>
    <property type="match status" value="1"/>
</dbReference>
<gene>
    <name evidence="19" type="ORF">PLOB_00034737</name>
</gene>
<dbReference type="InterPro" id="IPR013783">
    <property type="entry name" value="Ig-like_fold"/>
</dbReference>
<dbReference type="CDD" id="cd00192">
    <property type="entry name" value="PTKc"/>
    <property type="match status" value="1"/>
</dbReference>
<dbReference type="InterPro" id="IPR020635">
    <property type="entry name" value="Tyr_kinase_cat_dom"/>
</dbReference>
<dbReference type="Pfam" id="PF01390">
    <property type="entry name" value="SEA"/>
    <property type="match status" value="2"/>
</dbReference>
<evidence type="ECO:0000256" key="6">
    <source>
        <dbReference type="ARBA" id="ARBA00022989"/>
    </source>
</evidence>
<keyword evidence="8 11" id="KW-1015">Disulfide bond</keyword>
<dbReference type="PROSITE" id="PS01186">
    <property type="entry name" value="EGF_2"/>
    <property type="match status" value="1"/>
</dbReference>
<evidence type="ECO:0000313" key="20">
    <source>
        <dbReference type="Proteomes" id="UP001159405"/>
    </source>
</evidence>
<evidence type="ECO:0000259" key="15">
    <source>
        <dbReference type="PROSITE" id="PS50011"/>
    </source>
</evidence>
<dbReference type="InterPro" id="IPR036179">
    <property type="entry name" value="Ig-like_dom_sf"/>
</dbReference>
<feature type="disulfide bond" evidence="11">
    <location>
        <begin position="625"/>
        <end position="642"/>
    </location>
</feature>
<keyword evidence="20" id="KW-1185">Reference proteome</keyword>
<keyword evidence="5 13" id="KW-0812">Transmembrane</keyword>
<evidence type="ECO:0000313" key="19">
    <source>
        <dbReference type="EMBL" id="CAH3130586.1"/>
    </source>
</evidence>
<comment type="subcellular location">
    <subcellularLocation>
        <location evidence="1">Membrane</location>
        <topology evidence="1">Single-pass membrane protein</topology>
    </subcellularLocation>
</comment>
<dbReference type="InterPro" id="IPR003961">
    <property type="entry name" value="FN3_dom"/>
</dbReference>
<comment type="caution">
    <text evidence="19">The sequence shown here is derived from an EMBL/GenBank/DDBJ whole genome shotgun (WGS) entry which is preliminary data.</text>
</comment>
<evidence type="ECO:0000256" key="13">
    <source>
        <dbReference type="SAM" id="Phobius"/>
    </source>
</evidence>
<dbReference type="PANTHER" id="PTHR24416:SF617">
    <property type="entry name" value="RET ONCOGENE, ISOFORM A"/>
    <property type="match status" value="1"/>
</dbReference>
<keyword evidence="9" id="KW-0325">Glycoprotein</keyword>
<evidence type="ECO:0000259" key="14">
    <source>
        <dbReference type="PROSITE" id="PS01180"/>
    </source>
</evidence>
<dbReference type="Gene3D" id="2.60.40.10">
    <property type="entry name" value="Immunoglobulins"/>
    <property type="match status" value="2"/>
</dbReference>
<dbReference type="InterPro" id="IPR050122">
    <property type="entry name" value="RTK"/>
</dbReference>
<keyword evidence="6 13" id="KW-1133">Transmembrane helix</keyword>
<dbReference type="PROSITE" id="PS50024">
    <property type="entry name" value="SEA"/>
    <property type="match status" value="2"/>
</dbReference>
<feature type="domain" description="CUB" evidence="14">
    <location>
        <begin position="557"/>
        <end position="683"/>
    </location>
</feature>
<feature type="transmembrane region" description="Helical" evidence="13">
    <location>
        <begin position="1137"/>
        <end position="1159"/>
    </location>
</feature>
<evidence type="ECO:0000259" key="16">
    <source>
        <dbReference type="PROSITE" id="PS50024"/>
    </source>
</evidence>
<dbReference type="Pfam" id="PF07714">
    <property type="entry name" value="PK_Tyr_Ser-Thr"/>
    <property type="match status" value="1"/>
</dbReference>
<feature type="domain" description="Ig-like" evidence="17">
    <location>
        <begin position="815"/>
        <end position="918"/>
    </location>
</feature>
<dbReference type="SUPFAM" id="SSF49265">
    <property type="entry name" value="Fibronectin type III"/>
    <property type="match status" value="1"/>
</dbReference>
<evidence type="ECO:0000256" key="9">
    <source>
        <dbReference type="ARBA" id="ARBA00023180"/>
    </source>
</evidence>
<feature type="domain" description="SEA" evidence="16">
    <location>
        <begin position="922"/>
        <end position="1037"/>
    </location>
</feature>
<keyword evidence="12" id="KW-0547">Nucleotide-binding</keyword>
<reference evidence="19 20" key="1">
    <citation type="submission" date="2022-05" db="EMBL/GenBank/DDBJ databases">
        <authorList>
            <consortium name="Genoscope - CEA"/>
            <person name="William W."/>
        </authorList>
    </citation>
    <scope>NUCLEOTIDE SEQUENCE [LARGE SCALE GENOMIC DNA]</scope>
</reference>
<comment type="similarity">
    <text evidence="2">Belongs to the protein kinase superfamily. CAMK Ser/Thr protein kinase family.</text>
</comment>
<dbReference type="Gene3D" id="2.10.25.10">
    <property type="entry name" value="Laminin"/>
    <property type="match status" value="1"/>
</dbReference>
<evidence type="ECO:0000256" key="10">
    <source>
        <dbReference type="ARBA" id="ARBA00023319"/>
    </source>
</evidence>
<comment type="caution">
    <text evidence="11">Lacks conserved residue(s) required for the propagation of feature annotation.</text>
</comment>
<sequence length="1533" mass="169336">MDSVYVIANIVSLCSSLDIATHRGKEFILSFIAQHPQPSDKDDPGKNTLYITTLENTKVNVHVPSLIQQGDQQFSVSALGVKVVTLPGKTRFGGFTGKDTKGIRITANKPISVHGYGWILLLGKQHVGEGFLGLPVDVLGKEYIVPTYSPVGSSVVQVVAQEDNTQVSFMLRLPTDGRVQYGDRYFSSGELINTTLNDLEVFQVQGDSDLSGTVVTSSKPVAVFSGDDCTMVPASTFPCNHLVEQIPPVSFWGKEFITNPTPNNFGGDEFHIIASKNNTDVNVDWQRKGTLNKGDKYEIRVPWNKTSLITTSNPSLVVQYTSGAGSSPSMSIVPPTQCSWNDYAVYVPGVDAYVNVIIDTASRSGLGVKGPVASGPFKWETLLGGRSLGSLHLNTTGVYLIYHDDLLVNFTSVMYGTFSNASFSFPAGLRWELPIDQGCTNSTIHGGDGIDNDCDGITDEELFNGKDDDNDGQIDEDLVTARPNATFPKDYLSPPLLSCDSSSNVDDPKQAGFPTVVSTSALCSIRGDATIHRDDKTVKFGPCYREIDRTWKVKDGCGNEIKHVQHLAISSPNDPKLAFPPDVTLFCRDKKYLDPTFTGKVLTEVDQCLRNVTISPHKDTPYGECSTEEAKIERVWTVIDKCSSDIVRTQVIKLVPKGSKRTTNFVTEFSITNKKFSPELSDKTSPLFKTEAATLEGEMEEALQFSKLGKFFVDAEVVEFREGSVVTSMLIKVDMQAQVDHQSLLNIMQDTLSKGSLVGYQVNSSSVVLKDYDEYNDTKLNKCHEKAKCTNTKGSCNCTCIDGYVGDGTLCQAPPSIDYTDPPLESATKENVTLTCHASGLPEPTFTWITPDGTLVNATAPVRKVAEKLDDDSEVFTGKELQEDGSLLVYYTRVNDQGVYKCVATNVLGQAVGNVSLSVREDIVEVSAVVTLEEKVFDEELENKTSPKYQELERNVKHELTVLFQNITGFLRVDILGFYNGSVKVRFRVVVKVDKQEEKPAEVVTKVGETLRDNVEKGQIGSLKVKKTLEMEEVPPPPVNVQYSDVKLTEARITWSHPELYEEYAISSYSLQFKKFGTKTWTQFADTRGDNHRLTNLEQDTPYIVRLKSVNKFGRGDPSETLELQTEKEKKTSGSEIALAIVLPILFLILLAIAGVFVYRRWKKKKLGKTPDHGVPLHPLVPESPNQTDAPGTITFGTNDRYYPVPGMEPNGASAAAIGASFSWREIPRDRLILGKVLGEGEFGMVVKGELTEDDGRTIPCAVKQLKRAATESDFKDLLNELEIMNSVGNHPNLINLIGACSKGGPLMILVEFAENGNLLKYLRDHRQQNYDDMNQYSLDISSSQRLRIACDVANGMTHLAAMKCAHRDLAARNVLLGEGLVAKVSDFGLSRDIYTDDVYEKKTGGKLPAKWMAVEALQQGIYTSQSDVWSYGVLLWEIETGGCAPYAGMVVSELLSKIKAGSRLEKPRYSSDWMYTVMLRCWDANPKKRPTFEELSDELNRMYKQETDYLAPEEFRLEPDYLNTSVENVSSA</sequence>
<dbReference type="PROSITE" id="PS00107">
    <property type="entry name" value="PROTEIN_KINASE_ATP"/>
    <property type="match status" value="1"/>
</dbReference>
<evidence type="ECO:0000256" key="1">
    <source>
        <dbReference type="ARBA" id="ARBA00004167"/>
    </source>
</evidence>
<dbReference type="InterPro" id="IPR000742">
    <property type="entry name" value="EGF"/>
</dbReference>
<dbReference type="Gene3D" id="1.10.510.10">
    <property type="entry name" value="Transferase(Phosphotransferase) domain 1"/>
    <property type="match status" value="1"/>
</dbReference>
<dbReference type="SUPFAM" id="SSF82671">
    <property type="entry name" value="SEA domain"/>
    <property type="match status" value="2"/>
</dbReference>
<dbReference type="InterPro" id="IPR017441">
    <property type="entry name" value="Protein_kinase_ATP_BS"/>
</dbReference>
<keyword evidence="4" id="KW-0245">EGF-like domain</keyword>
<dbReference type="Gene3D" id="3.30.200.20">
    <property type="entry name" value="Phosphorylase Kinase, domain 1"/>
    <property type="match status" value="1"/>
</dbReference>
<dbReference type="SMART" id="SM00408">
    <property type="entry name" value="IGc2"/>
    <property type="match status" value="1"/>
</dbReference>
<keyword evidence="10" id="KW-0393">Immunoglobulin domain</keyword>
<dbReference type="PROSITE" id="PS50011">
    <property type="entry name" value="PROTEIN_KINASE_DOM"/>
    <property type="match status" value="1"/>
</dbReference>
<dbReference type="Pfam" id="PF00041">
    <property type="entry name" value="fn3"/>
    <property type="match status" value="1"/>
</dbReference>
<dbReference type="InterPro" id="IPR035234">
    <property type="entry name" value="IgGFc-bd_N"/>
</dbReference>